<evidence type="ECO:0000256" key="1">
    <source>
        <dbReference type="SAM" id="SignalP"/>
    </source>
</evidence>
<comment type="caution">
    <text evidence="2">The sequence shown here is derived from an EMBL/GenBank/DDBJ whole genome shotgun (WGS) entry which is preliminary data.</text>
</comment>
<proteinExistence type="predicted"/>
<reference evidence="2 3" key="1">
    <citation type="journal article" date="2015" name="Genome Biol.">
        <title>Comparative genomics of Steinernema reveals deeply conserved gene regulatory networks.</title>
        <authorList>
            <person name="Dillman A.R."/>
            <person name="Macchietto M."/>
            <person name="Porter C.F."/>
            <person name="Rogers A."/>
            <person name="Williams B."/>
            <person name="Antoshechkin I."/>
            <person name="Lee M.M."/>
            <person name="Goodwin Z."/>
            <person name="Lu X."/>
            <person name="Lewis E.E."/>
            <person name="Goodrich-Blair H."/>
            <person name="Stock S.P."/>
            <person name="Adams B.J."/>
            <person name="Sternberg P.W."/>
            <person name="Mortazavi A."/>
        </authorList>
    </citation>
    <scope>NUCLEOTIDE SEQUENCE [LARGE SCALE GENOMIC DNA]</scope>
    <source>
        <strain evidence="2 3">ALL</strain>
    </source>
</reference>
<reference evidence="2 3" key="2">
    <citation type="journal article" date="2019" name="G3 (Bethesda)">
        <title>Hybrid Assembly of the Genome of the Entomopathogenic Nematode Steinernema carpocapsae Identifies the X-Chromosome.</title>
        <authorList>
            <person name="Serra L."/>
            <person name="Macchietto M."/>
            <person name="Macias-Munoz A."/>
            <person name="McGill C.J."/>
            <person name="Rodriguez I.M."/>
            <person name="Rodriguez B."/>
            <person name="Murad R."/>
            <person name="Mortazavi A."/>
        </authorList>
    </citation>
    <scope>NUCLEOTIDE SEQUENCE [LARGE SCALE GENOMIC DNA]</scope>
    <source>
        <strain evidence="2 3">ALL</strain>
    </source>
</reference>
<name>A0A4U5LUX7_STECR</name>
<feature type="chain" id="PRO_5020921064" evidence="1">
    <location>
        <begin position="17"/>
        <end position="181"/>
    </location>
</feature>
<evidence type="ECO:0000313" key="2">
    <source>
        <dbReference type="EMBL" id="TKR59930.1"/>
    </source>
</evidence>
<gene>
    <name evidence="2" type="ORF">L596_029536</name>
</gene>
<dbReference type="Proteomes" id="UP000298663">
    <property type="component" value="Unassembled WGS sequence"/>
</dbReference>
<keyword evidence="1" id="KW-0732">Signal</keyword>
<accession>A0A4U5LUX7</accession>
<sequence>MKHFCLLLACIVVASSLPFEYDYGWSDNQYQGYPQMGGFGGYDNYGSQQNPYNAPSYSSYPNVPKTPNNQNTYNFNYPAVPVPTAQPPNGVPKTGVDVATGVLDIVKNSFAMFKGKCRLCAFCNKFETSIEDYFKQNEVNAKSSGPKSWDHSWSVGDFHVSFKSKDCYNSFAFIAIRVRVK</sequence>
<dbReference type="AlphaFoldDB" id="A0A4U5LUX7"/>
<evidence type="ECO:0000313" key="3">
    <source>
        <dbReference type="Proteomes" id="UP000298663"/>
    </source>
</evidence>
<feature type="signal peptide" evidence="1">
    <location>
        <begin position="1"/>
        <end position="16"/>
    </location>
</feature>
<keyword evidence="3" id="KW-1185">Reference proteome</keyword>
<dbReference type="EMBL" id="AZBU02000012">
    <property type="protein sequence ID" value="TKR59930.1"/>
    <property type="molecule type" value="Genomic_DNA"/>
</dbReference>
<organism evidence="2 3">
    <name type="scientific">Steinernema carpocapsae</name>
    <name type="common">Entomopathogenic nematode</name>
    <dbReference type="NCBI Taxonomy" id="34508"/>
    <lineage>
        <taxon>Eukaryota</taxon>
        <taxon>Metazoa</taxon>
        <taxon>Ecdysozoa</taxon>
        <taxon>Nematoda</taxon>
        <taxon>Chromadorea</taxon>
        <taxon>Rhabditida</taxon>
        <taxon>Tylenchina</taxon>
        <taxon>Panagrolaimomorpha</taxon>
        <taxon>Strongyloidoidea</taxon>
        <taxon>Steinernematidae</taxon>
        <taxon>Steinernema</taxon>
    </lineage>
</organism>
<protein>
    <submittedName>
        <fullName evidence="2">Uncharacterized protein</fullName>
    </submittedName>
</protein>